<keyword evidence="3 4" id="KW-0378">Hydrolase</keyword>
<dbReference type="EMBL" id="NCKU01009889">
    <property type="protein sequence ID" value="RWS01085.1"/>
    <property type="molecule type" value="Genomic_DNA"/>
</dbReference>
<proteinExistence type="predicted"/>
<evidence type="ECO:0000256" key="3">
    <source>
        <dbReference type="PROSITE-ProRule" id="PRU01211"/>
    </source>
</evidence>
<evidence type="ECO:0000313" key="6">
    <source>
        <dbReference type="EMBL" id="RWS01085.1"/>
    </source>
</evidence>
<accession>A0A3S3RII5</accession>
<dbReference type="SMART" id="SM00235">
    <property type="entry name" value="ZnMc"/>
    <property type="match status" value="1"/>
</dbReference>
<dbReference type="Proteomes" id="UP000285301">
    <property type="component" value="Unassembled WGS sequence"/>
</dbReference>
<keyword evidence="3 4" id="KW-0482">Metalloprotease</keyword>
<dbReference type="PANTHER" id="PTHR10127">
    <property type="entry name" value="DISCOIDIN, CUB, EGF, LAMININ , AND ZINC METALLOPROTEASE DOMAIN CONTAINING"/>
    <property type="match status" value="1"/>
</dbReference>
<comment type="function">
    <text evidence="2">Zinc metalloprotease. Provoques deadhesion of endothelial cells from cell cultures, and also degradation of fibronectin, fibrinogen and gelatin in vitro. Its role in the venom is not fully understood but it might act as a spreading factor that facilitates diffusion of other venom toxins. Alternatively, it might be involved in the proteolytic processing of other venom toxins or it might play a role in extra-oral digestion of prey.</text>
</comment>
<feature type="active site" evidence="3">
    <location>
        <position position="60"/>
    </location>
</feature>
<feature type="binding site" evidence="3">
    <location>
        <position position="69"/>
    </location>
    <ligand>
        <name>Zn(2+)</name>
        <dbReference type="ChEBI" id="CHEBI:29105"/>
        <note>catalytic</note>
    </ligand>
</feature>
<feature type="non-terminal residue" evidence="7">
    <location>
        <position position="95"/>
    </location>
</feature>
<organism evidence="7 8">
    <name type="scientific">Dinothrombium tinctorium</name>
    <dbReference type="NCBI Taxonomy" id="1965070"/>
    <lineage>
        <taxon>Eukaryota</taxon>
        <taxon>Metazoa</taxon>
        <taxon>Ecdysozoa</taxon>
        <taxon>Arthropoda</taxon>
        <taxon>Chelicerata</taxon>
        <taxon>Arachnida</taxon>
        <taxon>Acari</taxon>
        <taxon>Acariformes</taxon>
        <taxon>Trombidiformes</taxon>
        <taxon>Prostigmata</taxon>
        <taxon>Anystina</taxon>
        <taxon>Parasitengona</taxon>
        <taxon>Trombidioidea</taxon>
        <taxon>Trombidiidae</taxon>
        <taxon>Dinothrombium</taxon>
    </lineage>
</organism>
<dbReference type="GO" id="GO:0006508">
    <property type="term" value="P:proteolysis"/>
    <property type="evidence" value="ECO:0007669"/>
    <property type="project" value="UniProtKB-KW"/>
</dbReference>
<evidence type="ECO:0000313" key="8">
    <source>
        <dbReference type="Proteomes" id="UP000285301"/>
    </source>
</evidence>
<comment type="cofactor">
    <cofactor evidence="3 4">
        <name>Zn(2+)</name>
        <dbReference type="ChEBI" id="CHEBI:29105"/>
    </cofactor>
    <text evidence="3 4">Binds 1 zinc ion per subunit.</text>
</comment>
<keyword evidence="3 4" id="KW-0479">Metal-binding</keyword>
<evidence type="ECO:0000313" key="7">
    <source>
        <dbReference type="EMBL" id="RWS01435.1"/>
    </source>
</evidence>
<dbReference type="EC" id="3.4.24.-" evidence="4"/>
<feature type="binding site" evidence="3">
    <location>
        <position position="63"/>
    </location>
    <ligand>
        <name>Zn(2+)</name>
        <dbReference type="ChEBI" id="CHEBI:29105"/>
        <note>catalytic</note>
    </ligand>
</feature>
<feature type="domain" description="Peptidase M12A" evidence="5">
    <location>
        <begin position="1"/>
        <end position="95"/>
    </location>
</feature>
<dbReference type="AlphaFoldDB" id="A0A3S3RII5"/>
<dbReference type="Gene3D" id="3.40.390.10">
    <property type="entry name" value="Collagenase (Catalytic Domain)"/>
    <property type="match status" value="1"/>
</dbReference>
<comment type="caution">
    <text evidence="3">Lacks conserved residue(s) required for the propagation of feature annotation.</text>
</comment>
<dbReference type="PROSITE" id="PS51864">
    <property type="entry name" value="ASTACIN"/>
    <property type="match status" value="1"/>
</dbReference>
<dbReference type="PRINTS" id="PR00480">
    <property type="entry name" value="ASTACIN"/>
</dbReference>
<dbReference type="STRING" id="1965070.A0A3S3RII5"/>
<dbReference type="InterPro" id="IPR006026">
    <property type="entry name" value="Peptidase_Metallo"/>
</dbReference>
<dbReference type="GO" id="GO:0008270">
    <property type="term" value="F:zinc ion binding"/>
    <property type="evidence" value="ECO:0007669"/>
    <property type="project" value="UniProtKB-UniRule"/>
</dbReference>
<feature type="binding site" evidence="3">
    <location>
        <position position="59"/>
    </location>
    <ligand>
        <name>Zn(2+)</name>
        <dbReference type="ChEBI" id="CHEBI:29105"/>
        <note>catalytic</note>
    </ligand>
</feature>
<sequence>MNEIELKTCIKFKSRTNEKNYVKIYNAHSCWSDIGYMEYGEQYLSLHLPNCSCHGIILHELMHTLGFLHIHQRSDRKNYLTIHWNNINRTDRMRF</sequence>
<comment type="subunit">
    <text evidence="1">Monomer.</text>
</comment>
<dbReference type="OrthoDB" id="291007at2759"/>
<dbReference type="SUPFAM" id="SSF55486">
    <property type="entry name" value="Metalloproteases ('zincins'), catalytic domain"/>
    <property type="match status" value="1"/>
</dbReference>
<dbReference type="EMBL" id="NCKU01009210">
    <property type="protein sequence ID" value="RWS01435.1"/>
    <property type="molecule type" value="Genomic_DNA"/>
</dbReference>
<keyword evidence="3 4" id="KW-0645">Protease</keyword>
<evidence type="ECO:0000256" key="4">
    <source>
        <dbReference type="RuleBase" id="RU361183"/>
    </source>
</evidence>
<evidence type="ECO:0000256" key="2">
    <source>
        <dbReference type="ARBA" id="ARBA00025529"/>
    </source>
</evidence>
<keyword evidence="3 4" id="KW-0862">Zinc</keyword>
<keyword evidence="8" id="KW-1185">Reference proteome</keyword>
<comment type="caution">
    <text evidence="7">The sequence shown here is derived from an EMBL/GenBank/DDBJ whole genome shotgun (WGS) entry which is preliminary data.</text>
</comment>
<reference evidence="7" key="2">
    <citation type="submission" date="2018-11" db="EMBL/GenBank/DDBJ databases">
        <title>Trombidioid mite genomics.</title>
        <authorList>
            <person name="Dong X."/>
        </authorList>
    </citation>
    <scope>NUCLEOTIDE SEQUENCE</scope>
    <source>
        <strain evidence="7">UoL-WK</strain>
    </source>
</reference>
<name>A0A3S3RII5_9ACAR</name>
<dbReference type="Pfam" id="PF01400">
    <property type="entry name" value="Astacin"/>
    <property type="match status" value="1"/>
</dbReference>
<dbReference type="PANTHER" id="PTHR10127:SF886">
    <property type="entry name" value="ASTACIN-LIKE METALLOENDOPEPTIDASE"/>
    <property type="match status" value="1"/>
</dbReference>
<dbReference type="InterPro" id="IPR024079">
    <property type="entry name" value="MetalloPept_cat_dom_sf"/>
</dbReference>
<reference evidence="7 8" key="1">
    <citation type="journal article" date="2018" name="Gigascience">
        <title>Genomes of trombidid mites reveal novel predicted allergens and laterally-transferred genes associated with secondary metabolism.</title>
        <authorList>
            <person name="Dong X."/>
            <person name="Chaisiri K."/>
            <person name="Xia D."/>
            <person name="Armstrong S.D."/>
            <person name="Fang Y."/>
            <person name="Donnelly M.J."/>
            <person name="Kadowaki T."/>
            <person name="McGarry J.W."/>
            <person name="Darby A.C."/>
            <person name="Makepeace B.L."/>
        </authorList>
    </citation>
    <scope>NUCLEOTIDE SEQUENCE [LARGE SCALE GENOMIC DNA]</scope>
    <source>
        <strain evidence="7">UoL-WK</strain>
    </source>
</reference>
<dbReference type="GO" id="GO:0004222">
    <property type="term" value="F:metalloendopeptidase activity"/>
    <property type="evidence" value="ECO:0007669"/>
    <property type="project" value="UniProtKB-UniRule"/>
</dbReference>
<gene>
    <name evidence="6" type="ORF">B4U79_04320</name>
    <name evidence="7" type="ORF">B4U79_04673</name>
</gene>
<evidence type="ECO:0000256" key="1">
    <source>
        <dbReference type="ARBA" id="ARBA00011245"/>
    </source>
</evidence>
<dbReference type="InterPro" id="IPR001506">
    <property type="entry name" value="Peptidase_M12A"/>
</dbReference>
<protein>
    <recommendedName>
        <fullName evidence="4">Metalloendopeptidase</fullName>
        <ecNumber evidence="4">3.4.24.-</ecNumber>
    </recommendedName>
</protein>
<evidence type="ECO:0000259" key="5">
    <source>
        <dbReference type="PROSITE" id="PS51864"/>
    </source>
</evidence>